<dbReference type="InterPro" id="IPR035595">
    <property type="entry name" value="UDP_glycos_trans_CS"/>
</dbReference>
<keyword evidence="8" id="KW-1185">Reference proteome</keyword>
<dbReference type="SUPFAM" id="SSF53756">
    <property type="entry name" value="UDP-Glycosyltransferase/glycogen phosphorylase"/>
    <property type="match status" value="1"/>
</dbReference>
<dbReference type="Proteomes" id="UP000541444">
    <property type="component" value="Unassembled WGS sequence"/>
</dbReference>
<dbReference type="Pfam" id="PF00201">
    <property type="entry name" value="UDPGT"/>
    <property type="match status" value="1"/>
</dbReference>
<sequence>MVLFPFMAQGHIIPCLALALQLEQKTNCRIIIVNTPLNIRNIRSSLPPNTSIRLKELPFTSTDHGLPPDSENTDVLPYPLIMRLLDASKTLKQSFNKFVVDLTKQQDGNPPVCIIADMFLGWTVEIAKELGIFHSIFNTGGAYGTAIYYSLWIHLPHCKTTSDEFLLPDFPEASVIHRTQLANHLSNADGSDSWSIFNQSVLPLWFKSDGIIFNTIEGLEKTGLEYFRRNMTGRPVWCIGPVRCSSIRPQKKSGIGSDQCINWLDTHPPASVLFVSFGSQNSISCQQMMELAIGLEKSKKSFIWVIRPPLEFYLSEEFQSKWLPKGFEDRIKEGNRGLLVHKWAPQLEILSHRSTAAFLSHCGWNSTLESLIHGVPIIAWPLAGEQHYNSKFLVEVAGVCVEVARGNVSDIKHEDVVRVIELVMGGTEKGEDMRKKVTKVAEMIEDAIRDTDEGLKGSSVKALDKFIDAVLTKRCNSDYS</sequence>
<organism evidence="7 8">
    <name type="scientific">Kingdonia uniflora</name>
    <dbReference type="NCBI Taxonomy" id="39325"/>
    <lineage>
        <taxon>Eukaryota</taxon>
        <taxon>Viridiplantae</taxon>
        <taxon>Streptophyta</taxon>
        <taxon>Embryophyta</taxon>
        <taxon>Tracheophyta</taxon>
        <taxon>Spermatophyta</taxon>
        <taxon>Magnoliopsida</taxon>
        <taxon>Ranunculales</taxon>
        <taxon>Circaeasteraceae</taxon>
        <taxon>Kingdonia</taxon>
    </lineage>
</organism>
<evidence type="ECO:0000256" key="3">
    <source>
        <dbReference type="ARBA" id="ARBA00022679"/>
    </source>
</evidence>
<keyword evidence="3 4" id="KW-0808">Transferase</keyword>
<dbReference type="PANTHER" id="PTHR48047">
    <property type="entry name" value="GLYCOSYLTRANSFERASE"/>
    <property type="match status" value="1"/>
</dbReference>
<gene>
    <name evidence="7" type="ORF">GIB67_040183</name>
</gene>
<proteinExistence type="inferred from homology"/>
<dbReference type="Gene3D" id="3.40.50.2000">
    <property type="entry name" value="Glycogen Phosphorylase B"/>
    <property type="match status" value="2"/>
</dbReference>
<reference evidence="7 8" key="1">
    <citation type="journal article" date="2020" name="IScience">
        <title>Genome Sequencing of the Endangered Kingdonia uniflora (Circaeasteraceae, Ranunculales) Reveals Potential Mechanisms of Evolutionary Specialization.</title>
        <authorList>
            <person name="Sun Y."/>
            <person name="Deng T."/>
            <person name="Zhang A."/>
            <person name="Moore M.J."/>
            <person name="Landis J.B."/>
            <person name="Lin N."/>
            <person name="Zhang H."/>
            <person name="Zhang X."/>
            <person name="Huang J."/>
            <person name="Zhang X."/>
            <person name="Sun H."/>
            <person name="Wang H."/>
        </authorList>
    </citation>
    <scope>NUCLEOTIDE SEQUENCE [LARGE SCALE GENOMIC DNA]</scope>
    <source>
        <strain evidence="7">TB1705</strain>
        <tissue evidence="7">Leaf</tissue>
    </source>
</reference>
<protein>
    <recommendedName>
        <fullName evidence="5">Glycosyltransferase</fullName>
        <ecNumber evidence="5">2.4.1.-</ecNumber>
    </recommendedName>
</protein>
<name>A0A7J7MUR7_9MAGN</name>
<evidence type="ECO:0000256" key="1">
    <source>
        <dbReference type="ARBA" id="ARBA00009995"/>
    </source>
</evidence>
<dbReference type="EMBL" id="JACGCM010001219">
    <property type="protein sequence ID" value="KAF6158669.1"/>
    <property type="molecule type" value="Genomic_DNA"/>
</dbReference>
<dbReference type="GO" id="GO:0035251">
    <property type="term" value="F:UDP-glucosyltransferase activity"/>
    <property type="evidence" value="ECO:0007669"/>
    <property type="project" value="TreeGrafter"/>
</dbReference>
<dbReference type="AlphaFoldDB" id="A0A7J7MUR7"/>
<evidence type="ECO:0000256" key="4">
    <source>
        <dbReference type="RuleBase" id="RU003718"/>
    </source>
</evidence>
<dbReference type="PANTHER" id="PTHR48047:SF61">
    <property type="entry name" value="OS04G0273600 PROTEIN"/>
    <property type="match status" value="1"/>
</dbReference>
<evidence type="ECO:0000256" key="2">
    <source>
        <dbReference type="ARBA" id="ARBA00022676"/>
    </source>
</evidence>
<dbReference type="CDD" id="cd03784">
    <property type="entry name" value="GT1_Gtf-like"/>
    <property type="match status" value="1"/>
</dbReference>
<evidence type="ECO:0000313" key="8">
    <source>
        <dbReference type="Proteomes" id="UP000541444"/>
    </source>
</evidence>
<comment type="similarity">
    <text evidence="1 4">Belongs to the UDP-glycosyltransferase family.</text>
</comment>
<dbReference type="FunFam" id="3.40.50.2000:FF:000064">
    <property type="entry name" value="Glycosyltransferase"/>
    <property type="match status" value="1"/>
</dbReference>
<dbReference type="OrthoDB" id="5835829at2759"/>
<dbReference type="InterPro" id="IPR002213">
    <property type="entry name" value="UDP_glucos_trans"/>
</dbReference>
<comment type="caution">
    <text evidence="7">The sequence shown here is derived from an EMBL/GenBank/DDBJ whole genome shotgun (WGS) entry which is preliminary data.</text>
</comment>
<evidence type="ECO:0000313" key="7">
    <source>
        <dbReference type="EMBL" id="KAF6158669.1"/>
    </source>
</evidence>
<keyword evidence="6" id="KW-0732">Signal</keyword>
<accession>A0A7J7MUR7</accession>
<keyword evidence="2 4" id="KW-0328">Glycosyltransferase</keyword>
<feature type="chain" id="PRO_5029677506" description="Glycosyltransferase" evidence="6">
    <location>
        <begin position="20"/>
        <end position="480"/>
    </location>
</feature>
<feature type="signal peptide" evidence="6">
    <location>
        <begin position="1"/>
        <end position="19"/>
    </location>
</feature>
<dbReference type="FunFam" id="3.40.50.2000:FF:000103">
    <property type="entry name" value="Glycosyltransferase"/>
    <property type="match status" value="1"/>
</dbReference>
<dbReference type="EC" id="2.4.1.-" evidence="5"/>
<dbReference type="PROSITE" id="PS00375">
    <property type="entry name" value="UDPGT"/>
    <property type="match status" value="1"/>
</dbReference>
<evidence type="ECO:0000256" key="5">
    <source>
        <dbReference type="RuleBase" id="RU362057"/>
    </source>
</evidence>
<evidence type="ECO:0000256" key="6">
    <source>
        <dbReference type="SAM" id="SignalP"/>
    </source>
</evidence>